<comment type="catalytic activity">
    <reaction evidence="1 11">
        <text>N-acetyl-alpha-D-glucosamine 1-phosphate = N-acetyl-D-glucosamine 6-phosphate</text>
        <dbReference type="Rhea" id="RHEA:23804"/>
        <dbReference type="ChEBI" id="CHEBI:57513"/>
        <dbReference type="ChEBI" id="CHEBI:57776"/>
        <dbReference type="EC" id="5.4.2.3"/>
    </reaction>
</comment>
<evidence type="ECO:0000313" key="19">
    <source>
        <dbReference type="Proteomes" id="UP000095282"/>
    </source>
</evidence>
<evidence type="ECO:0000256" key="10">
    <source>
        <dbReference type="ARBA" id="ARBA00032065"/>
    </source>
</evidence>
<evidence type="ECO:0000259" key="17">
    <source>
        <dbReference type="Pfam" id="PF21404"/>
    </source>
</evidence>
<feature type="domain" description="Phosphoacetylglucosamine mutase AMG1" evidence="18">
    <location>
        <begin position="198"/>
        <end position="300"/>
    </location>
</feature>
<evidence type="ECO:0000256" key="4">
    <source>
        <dbReference type="ARBA" id="ARBA00012731"/>
    </source>
</evidence>
<comment type="similarity">
    <text evidence="3 11">Belongs to the phosphohexose mutase family.</text>
</comment>
<feature type="binding site" evidence="14">
    <location>
        <position position="296"/>
    </location>
    <ligand>
        <name>Mg(2+)</name>
        <dbReference type="ChEBI" id="CHEBI:18420"/>
    </ligand>
</feature>
<dbReference type="GO" id="GO:0004610">
    <property type="term" value="F:phosphoacetylglucosamine mutase activity"/>
    <property type="evidence" value="ECO:0007669"/>
    <property type="project" value="UniProtKB-UniRule"/>
</dbReference>
<evidence type="ECO:0000256" key="3">
    <source>
        <dbReference type="ARBA" id="ARBA00010231"/>
    </source>
</evidence>
<feature type="domain" description="Alpha-D-phosphohexomutase alpha/beta/alpha" evidence="16">
    <location>
        <begin position="136"/>
        <end position="189"/>
    </location>
</feature>
<dbReference type="Gene3D" id="3.30.310.50">
    <property type="entry name" value="Alpha-D-phosphohexomutase, C-terminal domain"/>
    <property type="match status" value="1"/>
</dbReference>
<keyword evidence="19" id="KW-1185">Reference proteome</keyword>
<dbReference type="WBParaSite" id="Csp11.Scaffold629.g10479.t1">
    <property type="protein sequence ID" value="Csp11.Scaffold629.g10479.t1"/>
    <property type="gene ID" value="Csp11.Scaffold629.g10479"/>
</dbReference>
<dbReference type="InterPro" id="IPR005844">
    <property type="entry name" value="A-D-PHexomutase_a/b/a-I"/>
</dbReference>
<comment type="cofactor">
    <cofactor evidence="11 14">
        <name>Mg(2+)</name>
        <dbReference type="ChEBI" id="CHEBI:18420"/>
    </cofactor>
    <text evidence="11 14">Binds 1 Mg(2+) ion per subunit.</text>
</comment>
<dbReference type="GO" id="GO:0006048">
    <property type="term" value="P:UDP-N-acetylglucosamine biosynthetic process"/>
    <property type="evidence" value="ECO:0007669"/>
    <property type="project" value="UniProtKB-UniRule"/>
</dbReference>
<evidence type="ECO:0000259" key="15">
    <source>
        <dbReference type="Pfam" id="PF00408"/>
    </source>
</evidence>
<feature type="binding site" evidence="14">
    <location>
        <position position="294"/>
    </location>
    <ligand>
        <name>Mg(2+)</name>
        <dbReference type="ChEBI" id="CHEBI:18420"/>
    </ligand>
</feature>
<comment type="function">
    <text evidence="11">Catalyzes the conversion of GlcNAc-6-P into GlcNAc-1-P during the synthesis of uridine diphosphate/UDP-GlcNAc, a sugar nucleotide critical to multiple glycosylation pathways including protein N- and O-glycosylation.</text>
</comment>
<keyword evidence="7 11" id="KW-0460">Magnesium</keyword>
<dbReference type="InterPro" id="IPR016055">
    <property type="entry name" value="A-D-PHexomutase_a/b/a-I/II/III"/>
</dbReference>
<feature type="binding site" evidence="13">
    <location>
        <begin position="519"/>
        <end position="523"/>
    </location>
    <ligand>
        <name>substrate</name>
    </ligand>
</feature>
<feature type="active site" description="Phosphoserine intermediate" evidence="12">
    <location>
        <position position="74"/>
    </location>
</feature>
<dbReference type="eggNOG" id="KOG2537">
    <property type="taxonomic scope" value="Eukaryota"/>
</dbReference>
<evidence type="ECO:0000313" key="20">
    <source>
        <dbReference type="WBParaSite" id="Csp11.Scaffold629.g10479.t1"/>
    </source>
</evidence>
<organism evidence="19 20">
    <name type="scientific">Caenorhabditis tropicalis</name>
    <dbReference type="NCBI Taxonomy" id="1561998"/>
    <lineage>
        <taxon>Eukaryota</taxon>
        <taxon>Metazoa</taxon>
        <taxon>Ecdysozoa</taxon>
        <taxon>Nematoda</taxon>
        <taxon>Chromadorea</taxon>
        <taxon>Rhabditida</taxon>
        <taxon>Rhabditina</taxon>
        <taxon>Rhabditomorpha</taxon>
        <taxon>Rhabditoidea</taxon>
        <taxon>Rhabditidae</taxon>
        <taxon>Peloderinae</taxon>
        <taxon>Caenorhabditis</taxon>
    </lineage>
</organism>
<dbReference type="FunFam" id="3.30.310.50:FF:000003">
    <property type="entry name" value="Phosphoacetylglucosamine mutase"/>
    <property type="match status" value="1"/>
</dbReference>
<feature type="binding site" evidence="13">
    <location>
        <position position="528"/>
    </location>
    <ligand>
        <name>substrate</name>
    </ligand>
</feature>
<evidence type="ECO:0000256" key="7">
    <source>
        <dbReference type="ARBA" id="ARBA00022842"/>
    </source>
</evidence>
<dbReference type="PIRSF" id="PIRSF016408">
    <property type="entry name" value="PAGM"/>
    <property type="match status" value="1"/>
</dbReference>
<feature type="domain" description="Phosphoacetylglucosamine mutase AMG1" evidence="17">
    <location>
        <begin position="319"/>
        <end position="457"/>
    </location>
</feature>
<feature type="binding site" evidence="13">
    <location>
        <begin position="397"/>
        <end position="399"/>
    </location>
    <ligand>
        <name>substrate</name>
    </ligand>
</feature>
<proteinExistence type="inferred from homology"/>
<dbReference type="CDD" id="cd03086">
    <property type="entry name" value="PGM3"/>
    <property type="match status" value="1"/>
</dbReference>
<evidence type="ECO:0000259" key="16">
    <source>
        <dbReference type="Pfam" id="PF02878"/>
    </source>
</evidence>
<evidence type="ECO:0000256" key="13">
    <source>
        <dbReference type="PIRSR" id="PIRSR016408-2"/>
    </source>
</evidence>
<dbReference type="InterPro" id="IPR016657">
    <property type="entry name" value="PAGM"/>
</dbReference>
<evidence type="ECO:0000256" key="5">
    <source>
        <dbReference type="ARBA" id="ARBA00022553"/>
    </source>
</evidence>
<keyword evidence="5" id="KW-0597">Phosphoprotein</keyword>
<evidence type="ECO:0000256" key="1">
    <source>
        <dbReference type="ARBA" id="ARBA00000558"/>
    </source>
</evidence>
<comment type="pathway">
    <text evidence="2 11">Nucleotide-sugar biosynthesis; UDP-N-acetyl-alpha-D-glucosamine biosynthesis; N-acetyl-alpha-D-glucosamine 1-phosphate from alpha-D-glucosamine 6-phosphate (route I): step 2/2.</text>
</comment>
<dbReference type="InterPro" id="IPR049022">
    <property type="entry name" value="AMG1_III"/>
</dbReference>
<dbReference type="FunFam" id="3.40.120.10:FF:000013">
    <property type="entry name" value="Phosphoacetylglucosamine mutase"/>
    <property type="match status" value="1"/>
</dbReference>
<dbReference type="Proteomes" id="UP000095282">
    <property type="component" value="Unplaced"/>
</dbReference>
<dbReference type="InterPro" id="IPR049023">
    <property type="entry name" value="AMG1_II"/>
</dbReference>
<feature type="binding site" evidence="14">
    <location>
        <position position="298"/>
    </location>
    <ligand>
        <name>Mg(2+)</name>
        <dbReference type="ChEBI" id="CHEBI:18420"/>
    </ligand>
</feature>
<keyword evidence="6 11" id="KW-0479">Metal-binding</keyword>
<evidence type="ECO:0000259" key="18">
    <source>
        <dbReference type="Pfam" id="PF21405"/>
    </source>
</evidence>
<evidence type="ECO:0000256" key="8">
    <source>
        <dbReference type="ARBA" id="ARBA00023235"/>
    </source>
</evidence>
<evidence type="ECO:0000256" key="2">
    <source>
        <dbReference type="ARBA" id="ARBA00004865"/>
    </source>
</evidence>
<dbReference type="AlphaFoldDB" id="A0A1I7TPH3"/>
<sequence length="553" mass="62174">MSFLVVPSEFTRAGNTTHTGEKFPIPDDEKFSYGTAGFRFDAKKLPFLVFRCAYVASLRARQLNSAIGVMITASHNPEEDNGVKLVDPSGDMLNGQWEKYATEIVNASDAELPSAVAALEKQMSQIEKSFIARGLVQNARVVCGMDTRVTGPHLMSAASQGSALFSVRFENIGVVSTPILHYIVKSHNFPQFANPTLHGYYTAIKEAFMELYMETEEPEGSRYQPKVIVDCANGVGAPRFRDLMKEIPSDYLEVEFRNENGRLNHQCGADFVKIKQELPENFDGIQEPKSASFDGDADRLIYFRSKKGAEKPRAAELFDGDKIACLYAMYIQEQLKAYHETKPTYNIDMGIVQTAYANGASTRFIRDTLKMKPIIVKTGVKYLHEEASEFDIGIYFEANGHGTVVFSSHFDSIIRRHPQTLVPLRRLALFSRVINETVGDAFADLLAVEICLRHYGWSMDDWAEKLYRDVPSHQVKVDVAKREDFETTNAEQTLVKPIGLQEEIDKTVAKYKESRAFVRPSGTENIVRVYAEADTLENAIELGETLKKIVLKY</sequence>
<dbReference type="GO" id="GO:0005975">
    <property type="term" value="P:carbohydrate metabolic process"/>
    <property type="evidence" value="ECO:0007669"/>
    <property type="project" value="InterPro"/>
</dbReference>
<dbReference type="STRING" id="1561998.A0A1I7TPH3"/>
<dbReference type="InterPro" id="IPR016066">
    <property type="entry name" value="A-D-PHexomutase_CS"/>
</dbReference>
<dbReference type="Pfam" id="PF00408">
    <property type="entry name" value="PGM_PMM_IV"/>
    <property type="match status" value="1"/>
</dbReference>
<dbReference type="Gene3D" id="3.40.120.10">
    <property type="entry name" value="Alpha-D-Glucose-1,6-Bisphosphate, subunit A, domain 3"/>
    <property type="match status" value="3"/>
</dbReference>
<feature type="domain" description="Alpha-D-phosphohexomutase C-terminal" evidence="15">
    <location>
        <begin position="496"/>
        <end position="538"/>
    </location>
</feature>
<dbReference type="EC" id="5.4.2.3" evidence="4 11"/>
<keyword evidence="8 11" id="KW-0413">Isomerase</keyword>
<dbReference type="GO" id="GO:0000287">
    <property type="term" value="F:magnesium ion binding"/>
    <property type="evidence" value="ECO:0007669"/>
    <property type="project" value="InterPro"/>
</dbReference>
<feature type="domain" description="Alpha-D-phosphohexomutase alpha/beta/alpha" evidence="16">
    <location>
        <begin position="56"/>
        <end position="108"/>
    </location>
</feature>
<evidence type="ECO:0000256" key="12">
    <source>
        <dbReference type="PIRSR" id="PIRSR016408-1"/>
    </source>
</evidence>
<dbReference type="Pfam" id="PF21405">
    <property type="entry name" value="AMG1_II"/>
    <property type="match status" value="1"/>
</dbReference>
<dbReference type="SUPFAM" id="SSF53738">
    <property type="entry name" value="Phosphoglucomutase, first 3 domains"/>
    <property type="match status" value="3"/>
</dbReference>
<dbReference type="Pfam" id="PF02878">
    <property type="entry name" value="PGM_PMM_I"/>
    <property type="match status" value="2"/>
</dbReference>
<dbReference type="PANTHER" id="PTHR45955">
    <property type="entry name" value="PHOSPHOACETYLGLUCOSAMINE MUTASE"/>
    <property type="match status" value="1"/>
</dbReference>
<reference evidence="20" key="1">
    <citation type="submission" date="2016-11" db="UniProtKB">
        <authorList>
            <consortium name="WormBaseParasite"/>
        </authorList>
    </citation>
    <scope>IDENTIFICATION</scope>
</reference>
<dbReference type="InterPro" id="IPR005843">
    <property type="entry name" value="A-D-PHexomutase_C"/>
</dbReference>
<dbReference type="SUPFAM" id="SSF55957">
    <property type="entry name" value="Phosphoglucomutase, C-terminal domain"/>
    <property type="match status" value="1"/>
</dbReference>
<dbReference type="Pfam" id="PF21404">
    <property type="entry name" value="AMG1_III"/>
    <property type="match status" value="1"/>
</dbReference>
<evidence type="ECO:0000256" key="14">
    <source>
        <dbReference type="PIRSR" id="PIRSR016408-3"/>
    </source>
</evidence>
<dbReference type="InterPro" id="IPR036900">
    <property type="entry name" value="A-D-PHexomutase_C_sf"/>
</dbReference>
<evidence type="ECO:0000256" key="9">
    <source>
        <dbReference type="ARBA" id="ARBA00031926"/>
    </source>
</evidence>
<protein>
    <recommendedName>
        <fullName evidence="4 11">Phosphoacetylglucosamine mutase</fullName>
        <shortName evidence="11">PAGM</shortName>
        <ecNumber evidence="4 11">5.4.2.3</ecNumber>
    </recommendedName>
    <alternativeName>
        <fullName evidence="10 11">Acetylglucosamine phosphomutase</fullName>
    </alternativeName>
    <alternativeName>
        <fullName evidence="9 11">N-acetylglucosamine-phosphate mutase</fullName>
    </alternativeName>
</protein>
<accession>A0A1I7TPH3</accession>
<feature type="binding site" description="via phosphate group" evidence="14">
    <location>
        <position position="74"/>
    </location>
    <ligand>
        <name>Mg(2+)</name>
        <dbReference type="ChEBI" id="CHEBI:18420"/>
    </ligand>
</feature>
<evidence type="ECO:0000256" key="11">
    <source>
        <dbReference type="PIRNR" id="PIRNR016408"/>
    </source>
</evidence>
<name>A0A1I7TPH3_9PELO</name>
<evidence type="ECO:0000256" key="6">
    <source>
        <dbReference type="ARBA" id="ARBA00022723"/>
    </source>
</evidence>
<dbReference type="PANTHER" id="PTHR45955:SF1">
    <property type="entry name" value="PHOSPHOACETYLGLUCOSAMINE MUTASE"/>
    <property type="match status" value="1"/>
</dbReference>
<dbReference type="UniPathway" id="UPA00113">
    <property type="reaction ID" value="UER00530"/>
</dbReference>
<dbReference type="PROSITE" id="PS00710">
    <property type="entry name" value="PGM_PMM"/>
    <property type="match status" value="1"/>
</dbReference>